<reference evidence="1 2" key="1">
    <citation type="submission" date="2019-07" db="EMBL/GenBank/DDBJ databases">
        <title>Characterization of Brevibacillus brevis HK544, as a potential biocontrol agent.</title>
        <authorList>
            <person name="Kim H."/>
        </authorList>
    </citation>
    <scope>NUCLEOTIDE SEQUENCE [LARGE SCALE GENOMIC DNA]</scope>
    <source>
        <strain evidence="1 2">HK544</strain>
    </source>
</reference>
<proteinExistence type="predicted"/>
<name>A0A517I9U6_BREBE</name>
<evidence type="ECO:0000313" key="1">
    <source>
        <dbReference type="EMBL" id="QDS35644.1"/>
    </source>
</evidence>
<evidence type="ECO:0000313" key="2">
    <source>
        <dbReference type="Proteomes" id="UP000317713"/>
    </source>
</evidence>
<dbReference type="Proteomes" id="UP000317713">
    <property type="component" value="Chromosome"/>
</dbReference>
<dbReference type="InterPro" id="IPR047675">
    <property type="entry name" value="Putative_zinc-bd"/>
</dbReference>
<dbReference type="EMBL" id="CP042161">
    <property type="protein sequence ID" value="QDS35644.1"/>
    <property type="molecule type" value="Genomic_DNA"/>
</dbReference>
<protein>
    <submittedName>
        <fullName evidence="1">Uncharacterized protein</fullName>
    </submittedName>
</protein>
<organism evidence="1 2">
    <name type="scientific">Brevibacillus brevis</name>
    <name type="common">Bacillus brevis</name>
    <dbReference type="NCBI Taxonomy" id="1393"/>
    <lineage>
        <taxon>Bacteria</taxon>
        <taxon>Bacillati</taxon>
        <taxon>Bacillota</taxon>
        <taxon>Bacilli</taxon>
        <taxon>Bacillales</taxon>
        <taxon>Paenibacillaceae</taxon>
        <taxon>Brevibacillus</taxon>
    </lineage>
</organism>
<gene>
    <name evidence="1" type="ORF">FPS98_17420</name>
</gene>
<dbReference type="NCBIfam" id="NF041373">
    <property type="entry name" value="HGG_STG"/>
    <property type="match status" value="1"/>
</dbReference>
<dbReference type="AlphaFoldDB" id="A0A517I9U6"/>
<sequence length="180" mass="20719">MRLGGESMEKKLCGAKTRRGEPCKKSVLANGRCRLHGGKSTGPKNKVKHRESLKGNKNALKHGLYEAIWEDMLTEEERELYAQVSIDPKAQVENGFKLSDIRIRRMMKRIKREEQKKKPCPIVIRAIEEAITRVEMNKVSLVRESSRLLEFQRNKSDGSIDHLVKILDRARVAHQNKNPH</sequence>
<accession>A0A517I9U6</accession>